<accession>A0A450T2G8</accession>
<sequence>MSRLLREMQSVKGSSSLSLNSVAVEAQYSRRDSLCASKDATKVDMPRRRSIF</sequence>
<name>A0A450T2G8_9GAMM</name>
<reference evidence="2" key="1">
    <citation type="submission" date="2019-02" db="EMBL/GenBank/DDBJ databases">
        <authorList>
            <person name="Gruber-Vodicka R. H."/>
            <person name="Seah K. B. B."/>
        </authorList>
    </citation>
    <scope>NUCLEOTIDE SEQUENCE</scope>
    <source>
        <strain evidence="2">BECK_BZ106</strain>
        <strain evidence="1">BECK_BZ15</strain>
    </source>
</reference>
<dbReference type="AlphaFoldDB" id="A0A450T2G8"/>
<organism evidence="2">
    <name type="scientific">Candidatus Kentrum sp. FW</name>
    <dbReference type="NCBI Taxonomy" id="2126338"/>
    <lineage>
        <taxon>Bacteria</taxon>
        <taxon>Pseudomonadati</taxon>
        <taxon>Pseudomonadota</taxon>
        <taxon>Gammaproteobacteria</taxon>
        <taxon>Candidatus Kentrum</taxon>
    </lineage>
</organism>
<gene>
    <name evidence="1" type="ORF">BECKFW1821A_GA0114235_103718</name>
    <name evidence="2" type="ORF">BECKFW1821B_GA0114236_10592</name>
</gene>
<dbReference type="EMBL" id="CAADEW010000037">
    <property type="protein sequence ID" value="VFJ52668.1"/>
    <property type="molecule type" value="Genomic_DNA"/>
</dbReference>
<proteinExistence type="predicted"/>
<dbReference type="EMBL" id="CAADFD010000059">
    <property type="protein sequence ID" value="VFJ60725.1"/>
    <property type="molecule type" value="Genomic_DNA"/>
</dbReference>
<evidence type="ECO:0000313" key="2">
    <source>
        <dbReference type="EMBL" id="VFJ60725.1"/>
    </source>
</evidence>
<protein>
    <submittedName>
        <fullName evidence="2">Uncharacterized protein</fullName>
    </submittedName>
</protein>
<evidence type="ECO:0000313" key="1">
    <source>
        <dbReference type="EMBL" id="VFJ52668.1"/>
    </source>
</evidence>